<sequence>MKHPRKIIKAQTANAVLLSLFTAFSPSQVFGSSFASTDANEYLFKEYVPNHKRIHSAPIEHVLRKELEDFVGKGDYVFFSQETEITWNVWTEGNILGNSVATHGKNLIFKADKGSFVLTPESVSVKGFGSAVQVGYQDSVHISAGEKIILNKPQPGVLDGHKDPYSITLGEGASAFLEAKEIILYGSIGWMGAGSKAELKASESVQILTEKEKHSGLFPLWIFDGALIIDAPTVMINRDILVSNLDEGYETYVHIGLDERKELKTRDVLFGGEITVRAQSTLKAKSSDSMIFDKALLIDGSGKVEIESRNIALKKLNFQQTGGSASFTVLPEGSLKFADAVSVINGARLDITLGERSVLNGAVFTDFQEGKGGSYISLGAGSIWQNAMHSNVTELTVSEGAVIEVGSDKGLRPLEIQSLKGTGAAFYLPGGRAGSIRQSGDAEGVHSVYLGTSGASLTETKLVHHVFSFDDALPSANRSEFVLGNGGLVEAGPFQYKLDIQPVEYEDQRVWLITSEKEEKPIFPVFPPNDSTVPPLDPGETPSIPAPAPEVPEVGLSRSGKTVLSVVGSGAAVVQYLSSLADLQERTGELRRGASDGAYVLGRYEKGRFASYSSVGSRLRYSTVSFGTDKKIDQNWIIGAQLGMTDGNIRVEGDAGKTDIHSFGGKAYLTWFKEDAYVDTVLTFNRHKQKMRANLMEGTTAHAAYHNFGFGISSEGGIRFNFLENANGSVWFIEPQAQLSYYRLLGEDFSFSHGMKVKVNSSDSLNMRVGLAAGRAFNSPDGQRTGSLFVKAGVNHDFLGKTKIRMNEFDFKTRSLGTRFYFGVGGEYAFGNQWKAFAQIGGEHGNRLNVDFSCKAGIKYTF</sequence>
<dbReference type="InterPro" id="IPR051551">
    <property type="entry name" value="Autotransporter_adhesion"/>
</dbReference>
<dbReference type="SUPFAM" id="SSF51126">
    <property type="entry name" value="Pectin lyase-like"/>
    <property type="match status" value="1"/>
</dbReference>
<comment type="caution">
    <text evidence="1">The sequence shown here is derived from an EMBL/GenBank/DDBJ whole genome shotgun (WGS) entry which is preliminary data.</text>
</comment>
<dbReference type="Pfam" id="PF03797">
    <property type="entry name" value="Autotransporter"/>
    <property type="match status" value="1"/>
</dbReference>
<dbReference type="InterPro" id="IPR012332">
    <property type="entry name" value="Autotransporter_pectin_lyase_C"/>
</dbReference>
<dbReference type="SUPFAM" id="SSF103515">
    <property type="entry name" value="Autotransporter"/>
    <property type="match status" value="1"/>
</dbReference>
<dbReference type="PANTHER" id="PTHR35037:SF7">
    <property type="entry name" value="AUTOTRANSPORTER"/>
    <property type="match status" value="1"/>
</dbReference>
<dbReference type="Proteomes" id="UP000462362">
    <property type="component" value="Unassembled WGS sequence"/>
</dbReference>
<dbReference type="InterPro" id="IPR003991">
    <property type="entry name" value="Pertactin_virulence_factor"/>
</dbReference>
<proteinExistence type="predicted"/>
<dbReference type="SMART" id="SM00869">
    <property type="entry name" value="Autotransporter"/>
    <property type="match status" value="1"/>
</dbReference>
<evidence type="ECO:0000313" key="1">
    <source>
        <dbReference type="EMBL" id="MTU44424.1"/>
    </source>
</evidence>
<dbReference type="NCBIfam" id="TIGR01414">
    <property type="entry name" value="autotrans_barl"/>
    <property type="match status" value="1"/>
</dbReference>
<accession>A0A6I3S8N9</accession>
<dbReference type="Gene3D" id="2.40.128.130">
    <property type="entry name" value="Autotransporter beta-domain"/>
    <property type="match status" value="1"/>
</dbReference>
<dbReference type="GO" id="GO:0019867">
    <property type="term" value="C:outer membrane"/>
    <property type="evidence" value="ECO:0007669"/>
    <property type="project" value="InterPro"/>
</dbReference>
<dbReference type="InterPro" id="IPR005546">
    <property type="entry name" value="Autotransporte_beta"/>
</dbReference>
<evidence type="ECO:0000313" key="2">
    <source>
        <dbReference type="Proteomes" id="UP000462362"/>
    </source>
</evidence>
<dbReference type="PANTHER" id="PTHR35037">
    <property type="entry name" value="C-TERMINAL REGION OF AIDA-LIKE PROTEIN"/>
    <property type="match status" value="1"/>
</dbReference>
<dbReference type="InterPro" id="IPR006315">
    <property type="entry name" value="OM_autotransptr_brl_dom"/>
</dbReference>
<dbReference type="RefSeq" id="WP_008864508.1">
    <property type="nucleotide sequence ID" value="NZ_CARFJB010000144.1"/>
</dbReference>
<dbReference type="Gene3D" id="2.160.20.20">
    <property type="match status" value="1"/>
</dbReference>
<gene>
    <name evidence="1" type="ORF">GMD42_12615</name>
</gene>
<dbReference type="InterPro" id="IPR036709">
    <property type="entry name" value="Autotransporte_beta_dom_sf"/>
</dbReference>
<dbReference type="PRINTS" id="PR01484">
    <property type="entry name" value="PRTACTNFAMLY"/>
</dbReference>
<reference evidence="1 2" key="1">
    <citation type="journal article" date="2019" name="Nat. Med.">
        <title>A library of human gut bacterial isolates paired with longitudinal multiomics data enables mechanistic microbiome research.</title>
        <authorList>
            <person name="Poyet M."/>
            <person name="Groussin M."/>
            <person name="Gibbons S.M."/>
            <person name="Avila-Pacheco J."/>
            <person name="Jiang X."/>
            <person name="Kearney S.M."/>
            <person name="Perrotta A.R."/>
            <person name="Berdy B."/>
            <person name="Zhao S."/>
            <person name="Lieberman T.D."/>
            <person name="Swanson P.K."/>
            <person name="Smith M."/>
            <person name="Roesemann S."/>
            <person name="Alexander J.E."/>
            <person name="Rich S.A."/>
            <person name="Livny J."/>
            <person name="Vlamakis H."/>
            <person name="Clish C."/>
            <person name="Bullock K."/>
            <person name="Deik A."/>
            <person name="Scott J."/>
            <person name="Pierce K.A."/>
            <person name="Xavier R.J."/>
            <person name="Alm E.J."/>
        </authorList>
    </citation>
    <scope>NUCLEOTIDE SEQUENCE [LARGE SCALE GENOMIC DNA]</scope>
    <source>
        <strain evidence="1 2">BIOML-A2</strain>
    </source>
</reference>
<dbReference type="AlphaFoldDB" id="A0A6I3S8N9"/>
<name>A0A6I3S8N9_9BURK</name>
<dbReference type="PROSITE" id="PS51208">
    <property type="entry name" value="AUTOTRANSPORTER"/>
    <property type="match status" value="1"/>
</dbReference>
<protein>
    <submittedName>
        <fullName evidence="1">Autotransporter outer membrane beta-barrel domain-containing protein</fullName>
    </submittedName>
</protein>
<organism evidence="1 2">
    <name type="scientific">Parasutterella excrementihominis</name>
    <dbReference type="NCBI Taxonomy" id="487175"/>
    <lineage>
        <taxon>Bacteria</taxon>
        <taxon>Pseudomonadati</taxon>
        <taxon>Pseudomonadota</taxon>
        <taxon>Betaproteobacteria</taxon>
        <taxon>Burkholderiales</taxon>
        <taxon>Sutterellaceae</taxon>
        <taxon>Parasutterella</taxon>
    </lineage>
</organism>
<dbReference type="EMBL" id="WNCL01000075">
    <property type="protein sequence ID" value="MTU44424.1"/>
    <property type="molecule type" value="Genomic_DNA"/>
</dbReference>
<dbReference type="InterPro" id="IPR011050">
    <property type="entry name" value="Pectin_lyase_fold/virulence"/>
</dbReference>